<dbReference type="EMBL" id="CAJNOH010000007">
    <property type="protein sequence ID" value="CAF0737557.1"/>
    <property type="molecule type" value="Genomic_DNA"/>
</dbReference>
<feature type="transmembrane region" description="Helical" evidence="8">
    <location>
        <begin position="265"/>
        <end position="287"/>
    </location>
</feature>
<name>A0A813NR92_9BILA</name>
<evidence type="ECO:0000256" key="6">
    <source>
        <dbReference type="ARBA" id="ARBA00023170"/>
    </source>
</evidence>
<dbReference type="PANTHER" id="PTHR24240">
    <property type="entry name" value="OPSIN"/>
    <property type="match status" value="1"/>
</dbReference>
<dbReference type="SUPFAM" id="SSF81321">
    <property type="entry name" value="Family A G protein-coupled receptor-like"/>
    <property type="match status" value="1"/>
</dbReference>
<keyword evidence="2 8" id="KW-0812">Transmembrane</keyword>
<feature type="transmembrane region" description="Helical" evidence="8">
    <location>
        <begin position="94"/>
        <end position="119"/>
    </location>
</feature>
<proteinExistence type="predicted"/>
<evidence type="ECO:0000256" key="2">
    <source>
        <dbReference type="ARBA" id="ARBA00022692"/>
    </source>
</evidence>
<dbReference type="GO" id="GO:0016020">
    <property type="term" value="C:membrane"/>
    <property type="evidence" value="ECO:0007669"/>
    <property type="project" value="UniProtKB-SubCell"/>
</dbReference>
<dbReference type="AlphaFoldDB" id="A0A813NR92"/>
<evidence type="ECO:0000256" key="4">
    <source>
        <dbReference type="ARBA" id="ARBA00023040"/>
    </source>
</evidence>
<dbReference type="InterPro" id="IPR000276">
    <property type="entry name" value="GPCR_Rhodpsn"/>
</dbReference>
<evidence type="ECO:0000256" key="8">
    <source>
        <dbReference type="SAM" id="Phobius"/>
    </source>
</evidence>
<sequence>MSRNLEPNMPSDLFYIINFSCAIIASIIGLIFSFTLILIIITNQQCHSMSNLLACNTSVAVIFYLILTISASIYGFRQDWTWNSPLCTFRAYSFVVTLAAVCYSFSIQSLSRLFFVIHYKRRYLLTWRTHVIMIIFNWLISSSIPMVPLFIDGSLGLEKESRTCIVKTNAFLAAIYCMIMIIGIPLCVSIMVYCSILYHVRQSTYRILRSDQNINKYLTIQNAKRELKLVRHILIQIVCASCGGIIFLINVFWQALSEIPLPKPMYLLEINLTTMGVSLITIAHFMLNTQVKKIVCRYSCNCC</sequence>
<dbReference type="EMBL" id="CAJNOL010000229">
    <property type="protein sequence ID" value="CAF0947882.1"/>
    <property type="molecule type" value="Genomic_DNA"/>
</dbReference>
<comment type="caution">
    <text evidence="10">The sequence shown here is derived from an EMBL/GenBank/DDBJ whole genome shotgun (WGS) entry which is preliminary data.</text>
</comment>
<dbReference type="PROSITE" id="PS50262">
    <property type="entry name" value="G_PROTEIN_RECEP_F1_2"/>
    <property type="match status" value="1"/>
</dbReference>
<protein>
    <recommendedName>
        <fullName evidence="9">G-protein coupled receptors family 1 profile domain-containing protein</fullName>
    </recommendedName>
</protein>
<comment type="subcellular location">
    <subcellularLocation>
        <location evidence="1">Membrane</location>
        <topology evidence="1">Multi-pass membrane protein</topology>
    </subcellularLocation>
</comment>
<dbReference type="InterPro" id="IPR050125">
    <property type="entry name" value="GPCR_opsins"/>
</dbReference>
<feature type="transmembrane region" description="Helical" evidence="8">
    <location>
        <begin position="171"/>
        <end position="200"/>
    </location>
</feature>
<organism evidence="10 12">
    <name type="scientific">Rotaria sordida</name>
    <dbReference type="NCBI Taxonomy" id="392033"/>
    <lineage>
        <taxon>Eukaryota</taxon>
        <taxon>Metazoa</taxon>
        <taxon>Spiralia</taxon>
        <taxon>Gnathifera</taxon>
        <taxon>Rotifera</taxon>
        <taxon>Eurotatoria</taxon>
        <taxon>Bdelloidea</taxon>
        <taxon>Philodinida</taxon>
        <taxon>Philodinidae</taxon>
        <taxon>Rotaria</taxon>
    </lineage>
</organism>
<evidence type="ECO:0000313" key="10">
    <source>
        <dbReference type="EMBL" id="CAF0737557.1"/>
    </source>
</evidence>
<accession>A0A813NR92</accession>
<feature type="transmembrane region" description="Helical" evidence="8">
    <location>
        <begin position="131"/>
        <end position="151"/>
    </location>
</feature>
<reference evidence="10" key="1">
    <citation type="submission" date="2021-02" db="EMBL/GenBank/DDBJ databases">
        <authorList>
            <person name="Nowell W R."/>
        </authorList>
    </citation>
    <scope>NUCLEOTIDE SEQUENCE</scope>
</reference>
<feature type="transmembrane region" description="Helical" evidence="8">
    <location>
        <begin position="53"/>
        <end position="74"/>
    </location>
</feature>
<evidence type="ECO:0000313" key="13">
    <source>
        <dbReference type="Proteomes" id="UP000663870"/>
    </source>
</evidence>
<dbReference type="GO" id="GO:0004930">
    <property type="term" value="F:G protein-coupled receptor activity"/>
    <property type="evidence" value="ECO:0007669"/>
    <property type="project" value="UniProtKB-KW"/>
</dbReference>
<feature type="domain" description="G-protein coupled receptors family 1 profile" evidence="9">
    <location>
        <begin position="32"/>
        <end position="238"/>
    </location>
</feature>
<keyword evidence="13" id="KW-1185">Reference proteome</keyword>
<dbReference type="Proteomes" id="UP000663854">
    <property type="component" value="Unassembled WGS sequence"/>
</dbReference>
<dbReference type="Pfam" id="PF00001">
    <property type="entry name" value="7tm_1"/>
    <property type="match status" value="1"/>
</dbReference>
<evidence type="ECO:0000256" key="7">
    <source>
        <dbReference type="ARBA" id="ARBA00023224"/>
    </source>
</evidence>
<evidence type="ECO:0000313" key="11">
    <source>
        <dbReference type="EMBL" id="CAF0947882.1"/>
    </source>
</evidence>
<keyword evidence="5 8" id="KW-0472">Membrane</keyword>
<keyword evidence="3 8" id="KW-1133">Transmembrane helix</keyword>
<gene>
    <name evidence="11" type="ORF">JXQ802_LOCUS11516</name>
    <name evidence="10" type="ORF">PYM288_LOCUS1351</name>
</gene>
<evidence type="ECO:0000256" key="5">
    <source>
        <dbReference type="ARBA" id="ARBA00023136"/>
    </source>
</evidence>
<keyword evidence="4" id="KW-0297">G-protein coupled receptor</keyword>
<dbReference type="Proteomes" id="UP000663870">
    <property type="component" value="Unassembled WGS sequence"/>
</dbReference>
<dbReference type="Gene3D" id="1.20.1070.10">
    <property type="entry name" value="Rhodopsin 7-helix transmembrane proteins"/>
    <property type="match status" value="1"/>
</dbReference>
<evidence type="ECO:0000256" key="1">
    <source>
        <dbReference type="ARBA" id="ARBA00004141"/>
    </source>
</evidence>
<evidence type="ECO:0000313" key="12">
    <source>
        <dbReference type="Proteomes" id="UP000663854"/>
    </source>
</evidence>
<dbReference type="CDD" id="cd00637">
    <property type="entry name" value="7tm_classA_rhodopsin-like"/>
    <property type="match status" value="1"/>
</dbReference>
<dbReference type="InterPro" id="IPR017452">
    <property type="entry name" value="GPCR_Rhodpsn_7TM"/>
</dbReference>
<evidence type="ECO:0000256" key="3">
    <source>
        <dbReference type="ARBA" id="ARBA00022989"/>
    </source>
</evidence>
<feature type="transmembrane region" description="Helical" evidence="8">
    <location>
        <begin position="13"/>
        <end position="41"/>
    </location>
</feature>
<evidence type="ECO:0000259" key="9">
    <source>
        <dbReference type="PROSITE" id="PS50262"/>
    </source>
</evidence>
<keyword evidence="6" id="KW-0675">Receptor</keyword>
<keyword evidence="7" id="KW-0807">Transducer</keyword>
<feature type="transmembrane region" description="Helical" evidence="8">
    <location>
        <begin position="233"/>
        <end position="253"/>
    </location>
</feature>